<accession>B2WDM3</accession>
<protein>
    <submittedName>
        <fullName evidence="2">Uncharacterized protein</fullName>
    </submittedName>
</protein>
<name>B2WDM3_PYRTR</name>
<proteinExistence type="predicted"/>
<dbReference type="EMBL" id="DS231622">
    <property type="protein sequence ID" value="EDU51001.1"/>
    <property type="molecule type" value="Genomic_DNA"/>
</dbReference>
<dbReference type="InParanoid" id="B2WDM3"/>
<dbReference type="Proteomes" id="UP000001471">
    <property type="component" value="Unassembled WGS sequence"/>
</dbReference>
<feature type="region of interest" description="Disordered" evidence="1">
    <location>
        <begin position="1"/>
        <end position="78"/>
    </location>
</feature>
<evidence type="ECO:0000313" key="2">
    <source>
        <dbReference type="EMBL" id="EDU51001.1"/>
    </source>
</evidence>
<feature type="compositionally biased region" description="Polar residues" evidence="1">
    <location>
        <begin position="52"/>
        <end position="64"/>
    </location>
</feature>
<sequence>MSRLPDSYTYYSHSHSRSRTHRPSSTPPYTQTQTPDSHRYDTSAHTYGPTFDTLSYRETPSSASGETGEEKGEEEGGY</sequence>
<feature type="compositionally biased region" description="Low complexity" evidence="1">
    <location>
        <begin position="23"/>
        <end position="35"/>
    </location>
</feature>
<organism evidence="2 3">
    <name type="scientific">Pyrenophora tritici-repentis (strain Pt-1C-BFP)</name>
    <name type="common">Wheat tan spot fungus</name>
    <name type="synonym">Drechslera tritici-repentis</name>
    <dbReference type="NCBI Taxonomy" id="426418"/>
    <lineage>
        <taxon>Eukaryota</taxon>
        <taxon>Fungi</taxon>
        <taxon>Dikarya</taxon>
        <taxon>Ascomycota</taxon>
        <taxon>Pezizomycotina</taxon>
        <taxon>Dothideomycetes</taxon>
        <taxon>Pleosporomycetidae</taxon>
        <taxon>Pleosporales</taxon>
        <taxon>Pleosporineae</taxon>
        <taxon>Pleosporaceae</taxon>
        <taxon>Pyrenophora</taxon>
    </lineage>
</organism>
<reference evidence="3" key="1">
    <citation type="journal article" date="2013" name="G3 (Bethesda)">
        <title>Comparative genomics of a plant-pathogenic fungus, Pyrenophora tritici-repentis, reveals transduplication and the impact of repeat elements on pathogenicity and population divergence.</title>
        <authorList>
            <person name="Manning V.A."/>
            <person name="Pandelova I."/>
            <person name="Dhillon B."/>
            <person name="Wilhelm L.J."/>
            <person name="Goodwin S.B."/>
            <person name="Berlin A.M."/>
            <person name="Figueroa M."/>
            <person name="Freitag M."/>
            <person name="Hane J.K."/>
            <person name="Henrissat B."/>
            <person name="Holman W.H."/>
            <person name="Kodira C.D."/>
            <person name="Martin J."/>
            <person name="Oliver R.P."/>
            <person name="Robbertse B."/>
            <person name="Schackwitz W."/>
            <person name="Schwartz D.C."/>
            <person name="Spatafora J.W."/>
            <person name="Turgeon B.G."/>
            <person name="Yandava C."/>
            <person name="Young S."/>
            <person name="Zhou S."/>
            <person name="Zeng Q."/>
            <person name="Grigoriev I.V."/>
            <person name="Ma L.-J."/>
            <person name="Ciuffetti L.M."/>
        </authorList>
    </citation>
    <scope>NUCLEOTIDE SEQUENCE [LARGE SCALE GENOMIC DNA]</scope>
    <source>
        <strain evidence="3">Pt-1C-BFP</strain>
    </source>
</reference>
<evidence type="ECO:0000256" key="1">
    <source>
        <dbReference type="SAM" id="MobiDB-lite"/>
    </source>
</evidence>
<dbReference type="AlphaFoldDB" id="B2WDM3"/>
<evidence type="ECO:0000313" key="3">
    <source>
        <dbReference type="Proteomes" id="UP000001471"/>
    </source>
</evidence>
<dbReference type="HOGENOM" id="CLU_2623198_0_0_1"/>
<gene>
    <name evidence="2" type="ORF">PTRG_08082</name>
</gene>